<evidence type="ECO:0000256" key="6">
    <source>
        <dbReference type="ARBA" id="ARBA00023054"/>
    </source>
</evidence>
<reference evidence="9 10" key="1">
    <citation type="submission" date="2019-04" db="EMBL/GenBank/DDBJ databases">
        <title>High contiguity whole genome sequence and gene annotation resource for two Venturia nashicola isolates.</title>
        <authorList>
            <person name="Prokchorchik M."/>
            <person name="Won K."/>
            <person name="Lee Y."/>
            <person name="Choi E.D."/>
            <person name="Segonzac C."/>
            <person name="Sohn K.H."/>
        </authorList>
    </citation>
    <scope>NUCLEOTIDE SEQUENCE [LARGE SCALE GENOMIC DNA]</scope>
    <source>
        <strain evidence="9 10">PRI2</strain>
    </source>
</reference>
<feature type="region of interest" description="Disordered" evidence="8">
    <location>
        <begin position="1"/>
        <end position="187"/>
    </location>
</feature>
<dbReference type="AlphaFoldDB" id="A0A4Z1PA82"/>
<dbReference type="GO" id="GO:0016460">
    <property type="term" value="C:myosin II complex"/>
    <property type="evidence" value="ECO:0007669"/>
    <property type="project" value="TreeGrafter"/>
</dbReference>
<feature type="compositionally biased region" description="Polar residues" evidence="8">
    <location>
        <begin position="1010"/>
        <end position="1019"/>
    </location>
</feature>
<dbReference type="Pfam" id="PF13945">
    <property type="entry name" value="NST1"/>
    <property type="match status" value="1"/>
</dbReference>
<keyword evidence="6 7" id="KW-0175">Coiled coil</keyword>
<evidence type="ECO:0000256" key="1">
    <source>
        <dbReference type="ARBA" id="ARBA00004496"/>
    </source>
</evidence>
<feature type="region of interest" description="Disordered" evidence="8">
    <location>
        <begin position="260"/>
        <end position="365"/>
    </location>
</feature>
<dbReference type="InterPro" id="IPR025279">
    <property type="entry name" value="NST1"/>
</dbReference>
<feature type="compositionally biased region" description="Basic and acidic residues" evidence="8">
    <location>
        <begin position="508"/>
        <end position="529"/>
    </location>
</feature>
<dbReference type="GO" id="GO:0032982">
    <property type="term" value="C:myosin filament"/>
    <property type="evidence" value="ECO:0007669"/>
    <property type="project" value="TreeGrafter"/>
</dbReference>
<evidence type="ECO:0000256" key="2">
    <source>
        <dbReference type="ARBA" id="ARBA00007112"/>
    </source>
</evidence>
<feature type="compositionally biased region" description="Polar residues" evidence="8">
    <location>
        <begin position="409"/>
        <end position="418"/>
    </location>
</feature>
<keyword evidence="10" id="KW-1185">Reference proteome</keyword>
<accession>A0A4Z1PA82</accession>
<evidence type="ECO:0000256" key="3">
    <source>
        <dbReference type="ARBA" id="ARBA00020733"/>
    </source>
</evidence>
<organism evidence="9 10">
    <name type="scientific">Venturia nashicola</name>
    <dbReference type="NCBI Taxonomy" id="86259"/>
    <lineage>
        <taxon>Eukaryota</taxon>
        <taxon>Fungi</taxon>
        <taxon>Dikarya</taxon>
        <taxon>Ascomycota</taxon>
        <taxon>Pezizomycotina</taxon>
        <taxon>Dothideomycetes</taxon>
        <taxon>Pleosporomycetidae</taxon>
        <taxon>Venturiales</taxon>
        <taxon>Venturiaceae</taxon>
        <taxon>Venturia</taxon>
    </lineage>
</organism>
<comment type="caution">
    <text evidence="9">The sequence shown here is derived from an EMBL/GenBank/DDBJ whole genome shotgun (WGS) entry which is preliminary data.</text>
</comment>
<dbReference type="PANTHER" id="PTHR45615:SF36">
    <property type="entry name" value="MYOSIN HEAVY CHAIN-LIKE, ISOFORM B-RELATED"/>
    <property type="match status" value="1"/>
</dbReference>
<feature type="region of interest" description="Disordered" evidence="8">
    <location>
        <begin position="394"/>
        <end position="472"/>
    </location>
</feature>
<feature type="compositionally biased region" description="Low complexity" evidence="8">
    <location>
        <begin position="673"/>
        <end position="692"/>
    </location>
</feature>
<feature type="compositionally biased region" description="Acidic residues" evidence="8">
    <location>
        <begin position="433"/>
        <end position="465"/>
    </location>
</feature>
<dbReference type="OrthoDB" id="21629at2759"/>
<feature type="compositionally biased region" description="Polar residues" evidence="8">
    <location>
        <begin position="355"/>
        <end position="364"/>
    </location>
</feature>
<feature type="compositionally biased region" description="Pro residues" evidence="8">
    <location>
        <begin position="155"/>
        <end position="165"/>
    </location>
</feature>
<keyword evidence="4 7" id="KW-0963">Cytoplasm</keyword>
<evidence type="ECO:0000313" key="9">
    <source>
        <dbReference type="EMBL" id="TID25405.1"/>
    </source>
</evidence>
<dbReference type="CDD" id="cd22265">
    <property type="entry name" value="UDM1_RNF168"/>
    <property type="match status" value="1"/>
</dbReference>
<evidence type="ECO:0000256" key="8">
    <source>
        <dbReference type="SAM" id="MobiDB-lite"/>
    </source>
</evidence>
<dbReference type="EMBL" id="SNSC02000004">
    <property type="protein sequence ID" value="TID25405.1"/>
    <property type="molecule type" value="Genomic_DNA"/>
</dbReference>
<feature type="compositionally biased region" description="Acidic residues" evidence="8">
    <location>
        <begin position="311"/>
        <end position="347"/>
    </location>
</feature>
<comment type="function">
    <text evidence="7">May act as a negative regulator of salt tolerance.</text>
</comment>
<feature type="region of interest" description="Disordered" evidence="8">
    <location>
        <begin position="868"/>
        <end position="1077"/>
    </location>
</feature>
<feature type="compositionally biased region" description="Low complexity" evidence="8">
    <location>
        <begin position="1025"/>
        <end position="1037"/>
    </location>
</feature>
<feature type="compositionally biased region" description="Low complexity" evidence="8">
    <location>
        <begin position="787"/>
        <end position="796"/>
    </location>
</feature>
<keyword evidence="5 7" id="KW-0346">Stress response</keyword>
<sequence length="1216" mass="134000">MAAPPSVVRPSNGVSPNGHPPDTSAGVNRKKAKRRAKEAAKRAAENGHPVSASANVNNAHPSYSPPTASNQSSAIQNTQLGPDYDDEYGSDQAVYDEGSEDGHVDYNSAYANHSHPSHSQDHTKKKRKSKAMPQPAYNHAPPHHHHHQQYAHSHIPPPPPPPPPAMSQAALRTVQKNQKDRIWNTSTQEERERIKDFWLSLKEDERKSLVKIEKEAVLRKMKEQQKHSCSCTVCGRKRTAIEEELEVLYDAYYEELEQYANDGTPWPPMVEAFPGPPLFKRDDQRASRQPPDHMSLPPHAHRPPHGHVEELPDDEEEEEDEDDPDDEEYSEEEYDEDEEEYSDEEPDELPRPSTDFFNFGNSLTVKGGILTVADDLLKNDGKKFIEMMEQLAERRMQREEDAQYAAATHPSSHNQQGYPDSYRHNHAHAPPPQEEEEEYDDEEDDEDYDSQDDYEEEEEDMDTMTEEQRMQEGRRMFQIFAARMFEQRVLTAYREKVAAERQQKLLEELEEEKGHDAAREAKKAKDAEKRKQKKQAQKQKQAEEKAKKDAEKAAQEAATKEAEAKRQEELRKKREEQRLKKEEQRKTQEAELARKNAEKLKRQKEEQDRRQEAERKIREAKEAEKKAKEEAKKKDREERDAKERKSKAEKERKEREAREKSEKEAQARKEAHAAQQANAVQQAAQAAKRAAAPVVPLPPGLHKQNSNFGSPHVAVATPAIPKAPTPNVRPRQGSHQTSKGSSPKAPDVAIGQKANSPGNAAPAHNGPNPFAPRTILSRPSSQPPGSVPQQPMNHMHPIAPPPGMGMPQGPPFGMPPGMNGFHHQGPMLPGMRTSMQSLPHMFSPPQQPPIGGQFRPFMPNGMPGPPPGMGGPGMPSFGQGPPGFPPQMGGVPPGFGGPIRDTMPAHSVPSQHSRNQSGSSTVDAPIGPPGAHAVQRPAPIQRPSSVKPLEQDRSGNADIDELSSHLGSSALLDDDESPEPLFQDRRPSMAPGLGRAPSNLTSAFGMPGIFTTNMNQPQMNGFGAPGSNPSSSWSTPSLTGFQQSNLSSANGWGPSPTSAWPPSNGMPFGHSLPQSGRPRMSQIRISLCEACKALTIANKNLTDGFHDVRTVLNQSRERVTPPASDEEMLMLLDTLGTAQNGGGSFQQKTFGDKPLDMMVKWIPGGVETSTGSIGVGEIGSQIGSPLMGASNPGSANATPFGSLRNMPALSGLGTVP</sequence>
<feature type="compositionally biased region" description="Basic and acidic residues" evidence="8">
    <location>
        <begin position="177"/>
        <end position="187"/>
    </location>
</feature>
<comment type="similarity">
    <text evidence="2 7">Belongs to the NST1 family.</text>
</comment>
<comment type="subcellular location">
    <subcellularLocation>
        <location evidence="1 7">Cytoplasm</location>
    </subcellularLocation>
</comment>
<gene>
    <name evidence="9" type="ORF">E6O75_ATG04610</name>
</gene>
<evidence type="ECO:0000256" key="7">
    <source>
        <dbReference type="RuleBase" id="RU049441"/>
    </source>
</evidence>
<evidence type="ECO:0000313" key="10">
    <source>
        <dbReference type="Proteomes" id="UP000298493"/>
    </source>
</evidence>
<feature type="compositionally biased region" description="Polar residues" evidence="8">
    <location>
        <begin position="52"/>
        <end position="80"/>
    </location>
</feature>
<dbReference type="GO" id="GO:0051015">
    <property type="term" value="F:actin filament binding"/>
    <property type="evidence" value="ECO:0007669"/>
    <property type="project" value="TreeGrafter"/>
</dbReference>
<dbReference type="GO" id="GO:0005737">
    <property type="term" value="C:cytoplasm"/>
    <property type="evidence" value="ECO:0007669"/>
    <property type="project" value="UniProtKB-SubCell"/>
</dbReference>
<feature type="compositionally biased region" description="Polar residues" evidence="8">
    <location>
        <begin position="908"/>
        <end position="922"/>
    </location>
</feature>
<feature type="compositionally biased region" description="Basic and acidic residues" evidence="8">
    <location>
        <begin position="540"/>
        <end position="672"/>
    </location>
</feature>
<proteinExistence type="inferred from homology"/>
<protein>
    <recommendedName>
        <fullName evidence="3 7">Stress response protein NST1</fullName>
    </recommendedName>
</protein>
<name>A0A4Z1PA82_9PEZI</name>
<dbReference type="GO" id="GO:0031032">
    <property type="term" value="P:actomyosin structure organization"/>
    <property type="evidence" value="ECO:0007669"/>
    <property type="project" value="TreeGrafter"/>
</dbReference>
<evidence type="ECO:0000256" key="4">
    <source>
        <dbReference type="ARBA" id="ARBA00022490"/>
    </source>
</evidence>
<dbReference type="Proteomes" id="UP000298493">
    <property type="component" value="Unassembled WGS sequence"/>
</dbReference>
<dbReference type="STRING" id="86259.A0A4Z1PA82"/>
<feature type="region of interest" description="Disordered" evidence="8">
    <location>
        <begin position="508"/>
        <end position="796"/>
    </location>
</feature>
<dbReference type="PANTHER" id="PTHR45615">
    <property type="entry name" value="MYOSIN HEAVY CHAIN, NON-MUSCLE"/>
    <property type="match status" value="1"/>
</dbReference>
<evidence type="ECO:0000256" key="5">
    <source>
        <dbReference type="ARBA" id="ARBA00023016"/>
    </source>
</evidence>
<feature type="compositionally biased region" description="Polar residues" evidence="8">
    <location>
        <begin position="1038"/>
        <end position="1061"/>
    </location>
</feature>